<dbReference type="AlphaFoldDB" id="A0A0F9KE55"/>
<comment type="caution">
    <text evidence="1">The sequence shown here is derived from an EMBL/GenBank/DDBJ whole genome shotgun (WGS) entry which is preliminary data.</text>
</comment>
<sequence>MIVLDAKFTDVHYARDFGQVEAMVTLFIKMAHQPARPMSIYTNVAARGAEPLRLRLLQDAARMIKSKMDVSNSYAKVA</sequence>
<dbReference type="EMBL" id="LAZR01015354">
    <property type="protein sequence ID" value="KKM13555.1"/>
    <property type="molecule type" value="Genomic_DNA"/>
</dbReference>
<accession>A0A0F9KE55</accession>
<proteinExistence type="predicted"/>
<name>A0A0F9KE55_9ZZZZ</name>
<reference evidence="1" key="1">
    <citation type="journal article" date="2015" name="Nature">
        <title>Complex archaea that bridge the gap between prokaryotes and eukaryotes.</title>
        <authorList>
            <person name="Spang A."/>
            <person name="Saw J.H."/>
            <person name="Jorgensen S.L."/>
            <person name="Zaremba-Niedzwiedzka K."/>
            <person name="Martijn J."/>
            <person name="Lind A.E."/>
            <person name="van Eijk R."/>
            <person name="Schleper C."/>
            <person name="Guy L."/>
            <person name="Ettema T.J."/>
        </authorList>
    </citation>
    <scope>NUCLEOTIDE SEQUENCE</scope>
</reference>
<gene>
    <name evidence="1" type="ORF">LCGC14_1715070</name>
</gene>
<organism evidence="1">
    <name type="scientific">marine sediment metagenome</name>
    <dbReference type="NCBI Taxonomy" id="412755"/>
    <lineage>
        <taxon>unclassified sequences</taxon>
        <taxon>metagenomes</taxon>
        <taxon>ecological metagenomes</taxon>
    </lineage>
</organism>
<protein>
    <submittedName>
        <fullName evidence="1">Uncharacterized protein</fullName>
    </submittedName>
</protein>
<evidence type="ECO:0000313" key="1">
    <source>
        <dbReference type="EMBL" id="KKM13555.1"/>
    </source>
</evidence>